<protein>
    <submittedName>
        <fullName evidence="8">Multicopper oxidase family protein</fullName>
    </submittedName>
</protein>
<keyword evidence="9" id="KW-1185">Reference proteome</keyword>
<dbReference type="Proteomes" id="UP001589810">
    <property type="component" value="Unassembled WGS sequence"/>
</dbReference>
<keyword evidence="3" id="KW-0560">Oxidoreductase</keyword>
<dbReference type="SUPFAM" id="SSF49503">
    <property type="entry name" value="Cupredoxins"/>
    <property type="match status" value="3"/>
</dbReference>
<dbReference type="RefSeq" id="WP_379794020.1">
    <property type="nucleotide sequence ID" value="NZ_JBHLUD010000004.1"/>
</dbReference>
<feature type="domain" description="Plastocyanin-like" evidence="7">
    <location>
        <begin position="144"/>
        <end position="204"/>
    </location>
</feature>
<dbReference type="Pfam" id="PF07732">
    <property type="entry name" value="Cu-oxidase_3"/>
    <property type="match status" value="1"/>
</dbReference>
<dbReference type="InterPro" id="IPR001117">
    <property type="entry name" value="Cu-oxidase_2nd"/>
</dbReference>
<feature type="region of interest" description="Disordered" evidence="4">
    <location>
        <begin position="72"/>
        <end position="105"/>
    </location>
</feature>
<dbReference type="PROSITE" id="PS00079">
    <property type="entry name" value="MULTICOPPER_OXIDASE1"/>
    <property type="match status" value="1"/>
</dbReference>
<dbReference type="Pfam" id="PF00394">
    <property type="entry name" value="Cu-oxidase"/>
    <property type="match status" value="1"/>
</dbReference>
<evidence type="ECO:0000256" key="1">
    <source>
        <dbReference type="ARBA" id="ARBA00010609"/>
    </source>
</evidence>
<dbReference type="PROSITE" id="PS00080">
    <property type="entry name" value="MULTICOPPER_OXIDASE2"/>
    <property type="match status" value="1"/>
</dbReference>
<evidence type="ECO:0000256" key="4">
    <source>
        <dbReference type="SAM" id="MobiDB-lite"/>
    </source>
</evidence>
<dbReference type="Gene3D" id="2.60.40.420">
    <property type="entry name" value="Cupredoxins - blue copper proteins"/>
    <property type="match status" value="3"/>
</dbReference>
<keyword evidence="2" id="KW-0479">Metal-binding</keyword>
<dbReference type="PANTHER" id="PTHR48267:SF1">
    <property type="entry name" value="BILIRUBIN OXIDASE"/>
    <property type="match status" value="1"/>
</dbReference>
<evidence type="ECO:0000313" key="9">
    <source>
        <dbReference type="Proteomes" id="UP001589810"/>
    </source>
</evidence>
<dbReference type="InterPro" id="IPR033138">
    <property type="entry name" value="Cu_oxidase_CS"/>
</dbReference>
<dbReference type="InterPro" id="IPR002355">
    <property type="entry name" value="Cu_oxidase_Cu_BS"/>
</dbReference>
<evidence type="ECO:0000259" key="6">
    <source>
        <dbReference type="Pfam" id="PF07731"/>
    </source>
</evidence>
<dbReference type="InterPro" id="IPR045087">
    <property type="entry name" value="Cu-oxidase_fam"/>
</dbReference>
<gene>
    <name evidence="8" type="ORF">ACFFH7_14645</name>
</gene>
<dbReference type="InterPro" id="IPR008972">
    <property type="entry name" value="Cupredoxin"/>
</dbReference>
<dbReference type="EMBL" id="JBHLUD010000004">
    <property type="protein sequence ID" value="MFC0542733.1"/>
    <property type="molecule type" value="Genomic_DNA"/>
</dbReference>
<reference evidence="8 9" key="1">
    <citation type="submission" date="2024-09" db="EMBL/GenBank/DDBJ databases">
        <authorList>
            <person name="Sun Q."/>
            <person name="Mori K."/>
        </authorList>
    </citation>
    <scope>NUCLEOTIDE SEQUENCE [LARGE SCALE GENOMIC DNA]</scope>
    <source>
        <strain evidence="8 9">TBRC 1432</strain>
    </source>
</reference>
<organism evidence="8 9">
    <name type="scientific">Kutzneria chonburiensis</name>
    <dbReference type="NCBI Taxonomy" id="1483604"/>
    <lineage>
        <taxon>Bacteria</taxon>
        <taxon>Bacillati</taxon>
        <taxon>Actinomycetota</taxon>
        <taxon>Actinomycetes</taxon>
        <taxon>Pseudonocardiales</taxon>
        <taxon>Pseudonocardiaceae</taxon>
        <taxon>Kutzneria</taxon>
    </lineage>
</organism>
<feature type="compositionally biased region" description="Polar residues" evidence="4">
    <location>
        <begin position="90"/>
        <end position="105"/>
    </location>
</feature>
<dbReference type="PANTHER" id="PTHR48267">
    <property type="entry name" value="CUPREDOXIN SUPERFAMILY PROTEIN"/>
    <property type="match status" value="1"/>
</dbReference>
<dbReference type="InterPro" id="IPR011706">
    <property type="entry name" value="Cu-oxidase_C"/>
</dbReference>
<evidence type="ECO:0000259" key="7">
    <source>
        <dbReference type="Pfam" id="PF07732"/>
    </source>
</evidence>
<evidence type="ECO:0000256" key="2">
    <source>
        <dbReference type="ARBA" id="ARBA00022723"/>
    </source>
</evidence>
<name>A0ABV6MR30_9PSEU</name>
<evidence type="ECO:0000259" key="5">
    <source>
        <dbReference type="Pfam" id="PF00394"/>
    </source>
</evidence>
<evidence type="ECO:0000313" key="8">
    <source>
        <dbReference type="EMBL" id="MFC0542733.1"/>
    </source>
</evidence>
<evidence type="ECO:0000256" key="3">
    <source>
        <dbReference type="ARBA" id="ARBA00023002"/>
    </source>
</evidence>
<feature type="domain" description="Plastocyanin-like" evidence="5">
    <location>
        <begin position="346"/>
        <end position="413"/>
    </location>
</feature>
<proteinExistence type="inferred from homology"/>
<comment type="similarity">
    <text evidence="1">Belongs to the multicopper oxidase family.</text>
</comment>
<feature type="domain" description="Plastocyanin-like" evidence="6">
    <location>
        <begin position="469"/>
        <end position="582"/>
    </location>
</feature>
<accession>A0ABV6MR30</accession>
<dbReference type="InterPro" id="IPR011707">
    <property type="entry name" value="Cu-oxidase-like_N"/>
</dbReference>
<comment type="caution">
    <text evidence="8">The sequence shown here is derived from an EMBL/GenBank/DDBJ whole genome shotgun (WGS) entry which is preliminary data.</text>
</comment>
<dbReference type="Pfam" id="PF07731">
    <property type="entry name" value="Cu-oxidase_2"/>
    <property type="match status" value="1"/>
</dbReference>
<sequence>MAARIRDYLGSNAVQSALGQPAQAPPFAAADEIPLIEAALSRRTVLTTAGIAGALAAATVIADVTGAFGRGGGGDSPFGEPFPGTHHNDNTQSGNDPNSGIKTLTSEAPLPAQFSATLPIPKQLQPTRQTSDTDYYDIVQSAATAEILPGLKTPIWGYNGTFPGPTIVQNPGRNVVVTHRNNLPVPTVVHLHGGAIPHDSDGYPTDFVLPAASYGDFPAMPAMGDMPAMTDPQAVVTRQTRDYTYPTPPRAATLWYHDHRMDFTGASVHRGLAGFHLAHDAEEQELPLPQGSRDVPLMIVDRAFAADGSFRYPALDPAMRSTPGVDRDAGNGVMGDVILVNGAPWPAMKVDAARYRFRILNASNARTYQLALDDSTGFTQIGTDQGLLAAPQQLDAIALSPAQRFDVVIDFSRHRVGDRITLTNQLGSDSTGVVMRFEVARTATDTSSVPATLSTVDPIDPSSSVATRTMTFHRAGTDWEINGRVFDPTYSEADVRAGSTEVWTVTSDFHHPFHVHNATMQVVSRDGQDPGPYDRGWKDTVFLNKGEKVRIAIRFSDYKGRYVFHCHNLEHEDMGMMANFTIN</sequence>